<keyword evidence="3 6" id="KW-0547">Nucleotide-binding</keyword>
<feature type="binding site" evidence="6">
    <location>
        <position position="541"/>
    </location>
    <ligand>
        <name>Mg(2+)</name>
        <dbReference type="ChEBI" id="CHEBI:18420"/>
    </ligand>
</feature>
<keyword evidence="4 6" id="KW-0067">ATP-binding</keyword>
<gene>
    <name evidence="6" type="primary">acsA</name>
    <name evidence="10" type="ORF">BCF33_0459</name>
</gene>
<dbReference type="InterPro" id="IPR020845">
    <property type="entry name" value="AMP-binding_CS"/>
</dbReference>
<dbReference type="PANTHER" id="PTHR24095:SF14">
    <property type="entry name" value="ACETYL-COENZYME A SYNTHETASE 1"/>
    <property type="match status" value="1"/>
</dbReference>
<evidence type="ECO:0000256" key="6">
    <source>
        <dbReference type="HAMAP-Rule" id="MF_01123"/>
    </source>
</evidence>
<feature type="binding site" evidence="6">
    <location>
        <begin position="389"/>
        <end position="391"/>
    </location>
    <ligand>
        <name>ATP</name>
        <dbReference type="ChEBI" id="CHEBI:30616"/>
    </ligand>
</feature>
<dbReference type="NCBIfam" id="NF001208">
    <property type="entry name" value="PRK00174.1"/>
    <property type="match status" value="1"/>
</dbReference>
<comment type="caution">
    <text evidence="10">The sequence shown here is derived from an EMBL/GenBank/DDBJ whole genome shotgun (WGS) entry which is preliminary data.</text>
</comment>
<dbReference type="InterPro" id="IPR045851">
    <property type="entry name" value="AMP-bd_C_sf"/>
</dbReference>
<feature type="modified residue" description="N6-acetyllysine" evidence="6">
    <location>
        <position position="613"/>
    </location>
</feature>
<dbReference type="OrthoDB" id="9803968at2"/>
<feature type="binding site" evidence="6">
    <location>
        <position position="530"/>
    </location>
    <ligand>
        <name>ATP</name>
        <dbReference type="ChEBI" id="CHEBI:30616"/>
    </ligand>
</feature>
<evidence type="ECO:0000313" key="10">
    <source>
        <dbReference type="EMBL" id="PRY94857.1"/>
    </source>
</evidence>
<feature type="binding site" evidence="6">
    <location>
        <position position="546"/>
    </location>
    <ligand>
        <name>Mg(2+)</name>
        <dbReference type="ChEBI" id="CHEBI:18420"/>
    </ligand>
</feature>
<dbReference type="GO" id="GO:0016208">
    <property type="term" value="F:AMP binding"/>
    <property type="evidence" value="ECO:0007669"/>
    <property type="project" value="InterPro"/>
</dbReference>
<dbReference type="Pfam" id="PF13193">
    <property type="entry name" value="AMP-binding_C"/>
    <property type="match status" value="1"/>
</dbReference>
<protein>
    <recommendedName>
        <fullName evidence="6">Acetyl-coenzyme A synthetase</fullName>
        <shortName evidence="6">AcCoA synthetase</shortName>
        <shortName evidence="6">Acs</shortName>
        <ecNumber evidence="6">6.2.1.1</ecNumber>
    </recommendedName>
    <alternativeName>
        <fullName evidence="6">Acetate--CoA ligase</fullName>
    </alternativeName>
    <alternativeName>
        <fullName evidence="6">Acyl-activating enzyme</fullName>
    </alternativeName>
</protein>
<dbReference type="InterPro" id="IPR032387">
    <property type="entry name" value="ACAS_N"/>
</dbReference>
<evidence type="ECO:0000259" key="9">
    <source>
        <dbReference type="Pfam" id="PF16177"/>
    </source>
</evidence>
<dbReference type="FunFam" id="3.40.50.12780:FF:000001">
    <property type="entry name" value="Acetyl-coenzyme A synthetase"/>
    <property type="match status" value="1"/>
</dbReference>
<dbReference type="EC" id="6.2.1.1" evidence="6"/>
<feature type="binding site" evidence="6">
    <location>
        <position position="588"/>
    </location>
    <ligand>
        <name>CoA</name>
        <dbReference type="ChEBI" id="CHEBI:57287"/>
    </ligand>
</feature>
<evidence type="ECO:0000256" key="5">
    <source>
        <dbReference type="ARBA" id="ARBA00022990"/>
    </source>
</evidence>
<keyword evidence="11" id="KW-1185">Reference proteome</keyword>
<comment type="catalytic activity">
    <reaction evidence="6">
        <text>acetate + ATP + CoA = acetyl-CoA + AMP + diphosphate</text>
        <dbReference type="Rhea" id="RHEA:23176"/>
        <dbReference type="ChEBI" id="CHEBI:30089"/>
        <dbReference type="ChEBI" id="CHEBI:30616"/>
        <dbReference type="ChEBI" id="CHEBI:33019"/>
        <dbReference type="ChEBI" id="CHEBI:57287"/>
        <dbReference type="ChEBI" id="CHEBI:57288"/>
        <dbReference type="ChEBI" id="CHEBI:456215"/>
        <dbReference type="EC" id="6.2.1.1"/>
    </reaction>
</comment>
<feature type="domain" description="AMP-dependent synthetase/ligase" evidence="7">
    <location>
        <begin position="82"/>
        <end position="473"/>
    </location>
</feature>
<dbReference type="Gene3D" id="3.30.300.30">
    <property type="match status" value="1"/>
</dbReference>
<dbReference type="NCBIfam" id="TIGR02188">
    <property type="entry name" value="Ac_CoA_lig_AcsA"/>
    <property type="match status" value="1"/>
</dbReference>
<dbReference type="PANTHER" id="PTHR24095">
    <property type="entry name" value="ACETYL-COENZYME A SYNTHETASE"/>
    <property type="match status" value="1"/>
</dbReference>
<dbReference type="FunFam" id="3.30.300.30:FF:000004">
    <property type="entry name" value="Acetyl-coenzyme A synthetase"/>
    <property type="match status" value="1"/>
</dbReference>
<feature type="binding site" evidence="6">
    <location>
        <position position="519"/>
    </location>
    <ligand>
        <name>ATP</name>
        <dbReference type="ChEBI" id="CHEBI:30616"/>
    </ligand>
</feature>
<feature type="binding site" evidence="6">
    <location>
        <position position="504"/>
    </location>
    <ligand>
        <name>ATP</name>
        <dbReference type="ChEBI" id="CHEBI:30616"/>
    </ligand>
</feature>
<proteinExistence type="inferred from homology"/>
<feature type="binding site" evidence="6">
    <location>
        <begin position="413"/>
        <end position="418"/>
    </location>
    <ligand>
        <name>ATP</name>
        <dbReference type="ChEBI" id="CHEBI:30616"/>
    </ligand>
</feature>
<keyword evidence="2 6" id="KW-0436">Ligase</keyword>
<dbReference type="GO" id="GO:0019427">
    <property type="term" value="P:acetyl-CoA biosynthetic process from acetate"/>
    <property type="evidence" value="ECO:0007669"/>
    <property type="project" value="UniProtKB-UniRule"/>
</dbReference>
<comment type="cofactor">
    <cofactor evidence="6">
        <name>Mg(2+)</name>
        <dbReference type="ChEBI" id="CHEBI:18420"/>
    </cofactor>
</comment>
<feature type="binding site" evidence="6">
    <location>
        <position position="527"/>
    </location>
    <ligand>
        <name>CoA</name>
        <dbReference type="ChEBI" id="CHEBI:57287"/>
    </ligand>
</feature>
<dbReference type="InterPro" id="IPR011904">
    <property type="entry name" value="Ac_CoA_lig"/>
</dbReference>
<keyword evidence="6" id="KW-0479">Metal-binding</keyword>
<feature type="domain" description="AMP-binding enzyme C-terminal" evidence="8">
    <location>
        <begin position="535"/>
        <end position="613"/>
    </location>
</feature>
<evidence type="ECO:0000259" key="7">
    <source>
        <dbReference type="Pfam" id="PF00501"/>
    </source>
</evidence>
<dbReference type="Pfam" id="PF16177">
    <property type="entry name" value="ACAS_N"/>
    <property type="match status" value="1"/>
</dbReference>
<reference evidence="10 11" key="1">
    <citation type="submission" date="2018-03" db="EMBL/GenBank/DDBJ databases">
        <title>Genomic Encyclopedia of Archaeal and Bacterial Type Strains, Phase II (KMG-II): from individual species to whole genera.</title>
        <authorList>
            <person name="Goeker M."/>
        </authorList>
    </citation>
    <scope>NUCLEOTIDE SEQUENCE [LARGE SCALE GENOMIC DNA]</scope>
    <source>
        <strain evidence="10 11">DSM 29318</strain>
    </source>
</reference>
<dbReference type="Pfam" id="PF00501">
    <property type="entry name" value="AMP-binding"/>
    <property type="match status" value="1"/>
</dbReference>
<feature type="binding site" evidence="6">
    <location>
        <position position="543"/>
    </location>
    <ligand>
        <name>Mg(2+)</name>
        <dbReference type="ChEBI" id="CHEBI:18420"/>
    </ligand>
</feature>
<dbReference type="InterPro" id="IPR025110">
    <property type="entry name" value="AMP-bd_C"/>
</dbReference>
<dbReference type="GO" id="GO:0005524">
    <property type="term" value="F:ATP binding"/>
    <property type="evidence" value="ECO:0007669"/>
    <property type="project" value="UniProtKB-KW"/>
</dbReference>
<comment type="similarity">
    <text evidence="1 6">Belongs to the ATP-dependent AMP-binding enzyme family.</text>
</comment>
<accession>A0A2T0X7F6</accession>
<dbReference type="HAMAP" id="MF_01123">
    <property type="entry name" value="Ac_CoA_synth"/>
    <property type="match status" value="1"/>
</dbReference>
<feature type="binding site" evidence="6">
    <location>
        <begin position="195"/>
        <end position="198"/>
    </location>
    <ligand>
        <name>CoA</name>
        <dbReference type="ChEBI" id="CHEBI:57287"/>
    </ligand>
</feature>
<dbReference type="Proteomes" id="UP000238801">
    <property type="component" value="Unassembled WGS sequence"/>
</dbReference>
<evidence type="ECO:0000256" key="1">
    <source>
        <dbReference type="ARBA" id="ARBA00006432"/>
    </source>
</evidence>
<dbReference type="InterPro" id="IPR042099">
    <property type="entry name" value="ANL_N_sf"/>
</dbReference>
<evidence type="ECO:0000256" key="4">
    <source>
        <dbReference type="ARBA" id="ARBA00022840"/>
    </source>
</evidence>
<comment type="function">
    <text evidence="6">Catalyzes the conversion of acetate into acetyl-CoA (AcCoA), an essential intermediate at the junction of anabolic and catabolic pathways. AcsA undergoes a two-step reaction. In the first half reaction, AcsA combines acetate with ATP to form acetyl-adenylate (AcAMP) intermediate. In the second half reaction, it can then transfer the acetyl group from AcAMP to the sulfhydryl group of CoA, forming the product AcCoA.</text>
</comment>
<feature type="domain" description="Acetyl-coenzyme A synthetase N-terminal" evidence="9">
    <location>
        <begin position="23"/>
        <end position="80"/>
    </location>
</feature>
<dbReference type="EMBL" id="PVTT01000001">
    <property type="protein sequence ID" value="PRY94857.1"/>
    <property type="molecule type" value="Genomic_DNA"/>
</dbReference>
<dbReference type="PROSITE" id="PS00455">
    <property type="entry name" value="AMP_BINDING"/>
    <property type="match status" value="1"/>
</dbReference>
<feature type="binding site" evidence="6">
    <location>
        <position position="313"/>
    </location>
    <ligand>
        <name>CoA</name>
        <dbReference type="ChEBI" id="CHEBI:57287"/>
    </ligand>
</feature>
<comment type="caution">
    <text evidence="6">Lacks conserved residue(s) required for the propagation of feature annotation.</text>
</comment>
<evidence type="ECO:0000256" key="3">
    <source>
        <dbReference type="ARBA" id="ARBA00022741"/>
    </source>
</evidence>
<dbReference type="GO" id="GO:0003987">
    <property type="term" value="F:acetate-CoA ligase activity"/>
    <property type="evidence" value="ECO:0007669"/>
    <property type="project" value="UniProtKB-UniRule"/>
</dbReference>
<evidence type="ECO:0000313" key="11">
    <source>
        <dbReference type="Proteomes" id="UP000238801"/>
    </source>
</evidence>
<keyword evidence="6" id="KW-0460">Magnesium</keyword>
<name>A0A2T0X7F6_9RHOB</name>
<dbReference type="SUPFAM" id="SSF56801">
    <property type="entry name" value="Acetyl-CoA synthetase-like"/>
    <property type="match status" value="1"/>
</dbReference>
<sequence>MPDGTRPPSEEFAAKATIDRAAYDAMYERSVKDPEGFWAEHGRRVDWIKPFTTVKDVNFRYPDVSIRWFEDGTLNVAANCIDRHLAERGDQTAIIWEPDDPDSVEGGGAQHITYRQLHDHVSKMANVLKALGVGKGDRVVIYLPMIPQAAYAMLACARIGAIHSVVFAGFSADALGARVNACDAKLVITADGAPRGGRVTNLKDNVNKALLNDFDEVKCLVVKRTGQQIAFREDLDFWLHEEEAKVSNDCPPEEMNAEDPLFILYTSGSTGLPKGVVHSSGGYLVYAAMTHEHVFDYRPGEVFWCTADVGWVTGHSYIVYGPLANGATTLMFEGVPTFPDAGRFWAVCAKHSVNQFYTAPTAIRALMGQGDEWVANHDLSSLRVLGTVGEPINPEAWRWYDEVVGRGTCPIVDTWWQTETGGHLLTPLPGAIPTKPGSATLPFFGVEPAILEPESGKPIETVEAEGVLCIADSWPAQMRTVWGDHQRFMDTYFRQYPGYYFSGDGCRRDSDGYYWITGRVDDVINVSGHRMGTAEVESALVAHEAVSEAAVVGYPHPVKGQGIYAYVTLMSGRESSDDLRKELESWVRDEIGPIAKPDLLQWAPGLPKTRSGKIMRRILRKIAEDDFGSLGDISTLAEPQVVDDLIENRMNRSD</sequence>
<dbReference type="CDD" id="cd05966">
    <property type="entry name" value="ACS"/>
    <property type="match status" value="1"/>
</dbReference>
<dbReference type="Gene3D" id="3.40.50.12780">
    <property type="entry name" value="N-terminal domain of ligase-like"/>
    <property type="match status" value="1"/>
</dbReference>
<dbReference type="GO" id="GO:0046872">
    <property type="term" value="F:metal ion binding"/>
    <property type="evidence" value="ECO:0007669"/>
    <property type="project" value="UniProtKB-KW"/>
</dbReference>
<dbReference type="RefSeq" id="WP_106159314.1">
    <property type="nucleotide sequence ID" value="NZ_PVTT01000001.1"/>
</dbReference>
<dbReference type="GO" id="GO:0005829">
    <property type="term" value="C:cytosol"/>
    <property type="evidence" value="ECO:0007669"/>
    <property type="project" value="TreeGrafter"/>
</dbReference>
<evidence type="ECO:0000259" key="8">
    <source>
        <dbReference type="Pfam" id="PF13193"/>
    </source>
</evidence>
<comment type="PTM">
    <text evidence="6">Acetylated. Deacetylation by the SIR2-homolog deacetylase activates the enzyme.</text>
</comment>
<keyword evidence="5 6" id="KW-0007">Acetylation</keyword>
<dbReference type="AlphaFoldDB" id="A0A2T0X7F6"/>
<organism evidence="10 11">
    <name type="scientific">Hasllibacter halocynthiae</name>
    <dbReference type="NCBI Taxonomy" id="595589"/>
    <lineage>
        <taxon>Bacteria</taxon>
        <taxon>Pseudomonadati</taxon>
        <taxon>Pseudomonadota</taxon>
        <taxon>Alphaproteobacteria</taxon>
        <taxon>Rhodobacterales</taxon>
        <taxon>Roseobacteraceae</taxon>
        <taxon>Hasllibacter</taxon>
    </lineage>
</organism>
<evidence type="ECO:0000256" key="2">
    <source>
        <dbReference type="ARBA" id="ARBA00022598"/>
    </source>
</evidence>
<dbReference type="InterPro" id="IPR000873">
    <property type="entry name" value="AMP-dep_synth/lig_dom"/>
</dbReference>